<accession>A0ABR1B255</accession>
<name>A0ABR1B255_POLSC</name>
<evidence type="ECO:0000313" key="4">
    <source>
        <dbReference type="EMBL" id="KAK6633580.1"/>
    </source>
</evidence>
<keyword evidence="5" id="KW-1185">Reference proteome</keyword>
<dbReference type="Proteomes" id="UP001359485">
    <property type="component" value="Unassembled WGS sequence"/>
</dbReference>
<dbReference type="EMBL" id="JAWJWF010000004">
    <property type="protein sequence ID" value="KAK6633580.1"/>
    <property type="molecule type" value="Genomic_DNA"/>
</dbReference>
<dbReference type="InterPro" id="IPR029052">
    <property type="entry name" value="Metallo-depent_PP-like"/>
</dbReference>
<keyword evidence="2" id="KW-0325">Glycoprotein</keyword>
<dbReference type="PANTHER" id="PTHR10340">
    <property type="entry name" value="SPHINGOMYELIN PHOSPHODIESTERASE"/>
    <property type="match status" value="1"/>
</dbReference>
<dbReference type="PANTHER" id="PTHR10340:SF57">
    <property type="entry name" value="METALLOPHOS DOMAIN-CONTAINING PROTEIN"/>
    <property type="match status" value="1"/>
</dbReference>
<evidence type="ECO:0000256" key="3">
    <source>
        <dbReference type="SAM" id="MobiDB-lite"/>
    </source>
</evidence>
<proteinExistence type="predicted"/>
<dbReference type="SUPFAM" id="SSF56300">
    <property type="entry name" value="Metallo-dependent phosphatases"/>
    <property type="match status" value="1"/>
</dbReference>
<sequence length="156" mass="17591">MSVGDGGFFWHISDIHYDINYSLNGDSRKRCWERKDSIGSPIKPMGVYGDYQCDSPWALVESAVHAMKSKHGDVDFILWTGKRSVVLEAVPVACQTLNGTCNDSSYYYVVKPGRAEKSRKKEAEAESTTDVENENCKSEKAEEEPEEEDHKTGYKI</sequence>
<evidence type="ECO:0000313" key="5">
    <source>
        <dbReference type="Proteomes" id="UP001359485"/>
    </source>
</evidence>
<feature type="region of interest" description="Disordered" evidence="3">
    <location>
        <begin position="115"/>
        <end position="156"/>
    </location>
</feature>
<gene>
    <name evidence="4" type="ORF">RUM44_004187</name>
</gene>
<evidence type="ECO:0000256" key="2">
    <source>
        <dbReference type="ARBA" id="ARBA00023180"/>
    </source>
</evidence>
<comment type="caution">
    <text evidence="4">The sequence shown here is derived from an EMBL/GenBank/DDBJ whole genome shotgun (WGS) entry which is preliminary data.</text>
</comment>
<reference evidence="4 5" key="1">
    <citation type="submission" date="2023-09" db="EMBL/GenBank/DDBJ databases">
        <title>Genomes of two closely related lineages of the louse Polyplax serrata with different host specificities.</title>
        <authorList>
            <person name="Martinu J."/>
            <person name="Tarabai H."/>
            <person name="Stefka J."/>
            <person name="Hypsa V."/>
        </authorList>
    </citation>
    <scope>NUCLEOTIDE SEQUENCE [LARGE SCALE GENOMIC DNA]</scope>
    <source>
        <strain evidence="4">98ZLc_SE</strain>
    </source>
</reference>
<organism evidence="4 5">
    <name type="scientific">Polyplax serrata</name>
    <name type="common">Common mouse louse</name>
    <dbReference type="NCBI Taxonomy" id="468196"/>
    <lineage>
        <taxon>Eukaryota</taxon>
        <taxon>Metazoa</taxon>
        <taxon>Ecdysozoa</taxon>
        <taxon>Arthropoda</taxon>
        <taxon>Hexapoda</taxon>
        <taxon>Insecta</taxon>
        <taxon>Pterygota</taxon>
        <taxon>Neoptera</taxon>
        <taxon>Paraneoptera</taxon>
        <taxon>Psocodea</taxon>
        <taxon>Troctomorpha</taxon>
        <taxon>Phthiraptera</taxon>
        <taxon>Anoplura</taxon>
        <taxon>Polyplacidae</taxon>
        <taxon>Polyplax</taxon>
    </lineage>
</organism>
<keyword evidence="1" id="KW-0378">Hydrolase</keyword>
<protein>
    <submittedName>
        <fullName evidence="4">Uncharacterized protein</fullName>
    </submittedName>
</protein>
<feature type="compositionally biased region" description="Basic and acidic residues" evidence="3">
    <location>
        <begin position="115"/>
        <end position="124"/>
    </location>
</feature>
<evidence type="ECO:0000256" key="1">
    <source>
        <dbReference type="ARBA" id="ARBA00022801"/>
    </source>
</evidence>